<dbReference type="Gene3D" id="1.10.10.10">
    <property type="entry name" value="Winged helix-like DNA-binding domain superfamily/Winged helix DNA-binding domain"/>
    <property type="match status" value="1"/>
</dbReference>
<protein>
    <submittedName>
        <fullName evidence="5">IclR family transcriptional regulator</fullName>
    </submittedName>
</protein>
<dbReference type="GO" id="GO:0045892">
    <property type="term" value="P:negative regulation of DNA-templated transcription"/>
    <property type="evidence" value="ECO:0007669"/>
    <property type="project" value="TreeGrafter"/>
</dbReference>
<feature type="domain" description="IclR-ED" evidence="4">
    <location>
        <begin position="58"/>
        <end position="243"/>
    </location>
</feature>
<dbReference type="SUPFAM" id="SSF46785">
    <property type="entry name" value="Winged helix' DNA-binding domain"/>
    <property type="match status" value="1"/>
</dbReference>
<dbReference type="InterPro" id="IPR029016">
    <property type="entry name" value="GAF-like_dom_sf"/>
</dbReference>
<dbReference type="InterPro" id="IPR005471">
    <property type="entry name" value="Tscrpt_reg_IclR_N"/>
</dbReference>
<dbReference type="AlphaFoldDB" id="A0A5C4LTX7"/>
<comment type="caution">
    <text evidence="5">The sequence shown here is derived from an EMBL/GenBank/DDBJ whole genome shotgun (WGS) entry which is preliminary data.</text>
</comment>
<dbReference type="OrthoDB" id="60629at2"/>
<dbReference type="InterPro" id="IPR050707">
    <property type="entry name" value="HTH_MetabolicPath_Reg"/>
</dbReference>
<dbReference type="GO" id="GO:0003677">
    <property type="term" value="F:DNA binding"/>
    <property type="evidence" value="ECO:0007669"/>
    <property type="project" value="UniProtKB-KW"/>
</dbReference>
<keyword evidence="2" id="KW-0238">DNA-binding</keyword>
<evidence type="ECO:0000313" key="5">
    <source>
        <dbReference type="EMBL" id="TNC22265.1"/>
    </source>
</evidence>
<gene>
    <name evidence="5" type="ORF">FG385_26190</name>
</gene>
<dbReference type="InterPro" id="IPR014757">
    <property type="entry name" value="Tscrpt_reg_IclR_C"/>
</dbReference>
<dbReference type="Proteomes" id="UP000305546">
    <property type="component" value="Unassembled WGS sequence"/>
</dbReference>
<dbReference type="PROSITE" id="PS51078">
    <property type="entry name" value="ICLR_ED"/>
    <property type="match status" value="1"/>
</dbReference>
<reference evidence="5 6" key="1">
    <citation type="submission" date="2019-06" db="EMBL/GenBank/DDBJ databases">
        <title>Amycolatopsis alkalitolerans sp. nov., isolated from Gastrodia elata Blume.</title>
        <authorList>
            <person name="Narsing Rao M.P."/>
            <person name="Li W.J."/>
        </authorList>
    </citation>
    <scope>NUCLEOTIDE SEQUENCE [LARGE SCALE GENOMIC DNA]</scope>
    <source>
        <strain evidence="5 6">SYSUP0005</strain>
    </source>
</reference>
<dbReference type="Pfam" id="PF09339">
    <property type="entry name" value="HTH_IclR"/>
    <property type="match status" value="1"/>
</dbReference>
<dbReference type="Pfam" id="PF01614">
    <property type="entry name" value="IclR_C"/>
    <property type="match status" value="1"/>
</dbReference>
<organism evidence="5 6">
    <name type="scientific">Amycolatopsis alkalitolerans</name>
    <dbReference type="NCBI Taxonomy" id="2547244"/>
    <lineage>
        <taxon>Bacteria</taxon>
        <taxon>Bacillati</taxon>
        <taxon>Actinomycetota</taxon>
        <taxon>Actinomycetes</taxon>
        <taxon>Pseudonocardiales</taxon>
        <taxon>Pseudonocardiaceae</taxon>
        <taxon>Amycolatopsis</taxon>
    </lineage>
</organism>
<dbReference type="Gene3D" id="3.30.450.40">
    <property type="match status" value="1"/>
</dbReference>
<dbReference type="PANTHER" id="PTHR30136">
    <property type="entry name" value="HELIX-TURN-HELIX TRANSCRIPTIONAL REGULATOR, ICLR FAMILY"/>
    <property type="match status" value="1"/>
</dbReference>
<evidence type="ECO:0000259" key="4">
    <source>
        <dbReference type="PROSITE" id="PS51078"/>
    </source>
</evidence>
<sequence>MRVLDLLIEVESDPIRRAVGVSVQHVALELDIHKSSASRVLQTLVAAGYAVPNGGARRGFRLGPAAQVHSELSMEQRRLTDFARPFLVNLVEETGEGAHAAVAAGGWALVIDDVETGHALRVVAGKGRRVPLHCTSAGKCLLAVGLATIPPRLPARTTRTIINPRILQLHLAEIAERGYALDDEENHPGVRCISAPVSNGIGGEPIGCIGIDGPVVRMAEDELERLAETVMSTAKSLSLKLGEHHRLPGREPGPRDDVG</sequence>
<proteinExistence type="predicted"/>
<dbReference type="InterPro" id="IPR036390">
    <property type="entry name" value="WH_DNA-bd_sf"/>
</dbReference>
<dbReference type="SUPFAM" id="SSF55781">
    <property type="entry name" value="GAF domain-like"/>
    <property type="match status" value="1"/>
</dbReference>
<dbReference type="InterPro" id="IPR036388">
    <property type="entry name" value="WH-like_DNA-bd_sf"/>
</dbReference>
<dbReference type="EMBL" id="VDFW01000028">
    <property type="protein sequence ID" value="TNC22265.1"/>
    <property type="molecule type" value="Genomic_DNA"/>
</dbReference>
<keyword evidence="6" id="KW-1185">Reference proteome</keyword>
<name>A0A5C4LTX7_9PSEU</name>
<evidence type="ECO:0000256" key="2">
    <source>
        <dbReference type="ARBA" id="ARBA00023125"/>
    </source>
</evidence>
<accession>A0A5C4LTX7</accession>
<keyword evidence="1" id="KW-0805">Transcription regulation</keyword>
<evidence type="ECO:0000256" key="3">
    <source>
        <dbReference type="ARBA" id="ARBA00023163"/>
    </source>
</evidence>
<dbReference type="PANTHER" id="PTHR30136:SF24">
    <property type="entry name" value="HTH-TYPE TRANSCRIPTIONAL REPRESSOR ALLR"/>
    <property type="match status" value="1"/>
</dbReference>
<dbReference type="GO" id="GO:0003700">
    <property type="term" value="F:DNA-binding transcription factor activity"/>
    <property type="evidence" value="ECO:0007669"/>
    <property type="project" value="TreeGrafter"/>
</dbReference>
<evidence type="ECO:0000313" key="6">
    <source>
        <dbReference type="Proteomes" id="UP000305546"/>
    </source>
</evidence>
<evidence type="ECO:0000256" key="1">
    <source>
        <dbReference type="ARBA" id="ARBA00023015"/>
    </source>
</evidence>
<keyword evidence="3" id="KW-0804">Transcription</keyword>